<evidence type="ECO:0000256" key="7">
    <source>
        <dbReference type="ARBA" id="ARBA00023033"/>
    </source>
</evidence>
<organism evidence="8 9">
    <name type="scientific">Homarus americanus</name>
    <name type="common">American lobster</name>
    <dbReference type="NCBI Taxonomy" id="6706"/>
    <lineage>
        <taxon>Eukaryota</taxon>
        <taxon>Metazoa</taxon>
        <taxon>Ecdysozoa</taxon>
        <taxon>Arthropoda</taxon>
        <taxon>Crustacea</taxon>
        <taxon>Multicrustacea</taxon>
        <taxon>Malacostraca</taxon>
        <taxon>Eumalacostraca</taxon>
        <taxon>Eucarida</taxon>
        <taxon>Decapoda</taxon>
        <taxon>Pleocyemata</taxon>
        <taxon>Astacidea</taxon>
        <taxon>Nephropoidea</taxon>
        <taxon>Nephropidae</taxon>
        <taxon>Homarus</taxon>
    </lineage>
</organism>
<evidence type="ECO:0000256" key="5">
    <source>
        <dbReference type="ARBA" id="ARBA00023002"/>
    </source>
</evidence>
<evidence type="ECO:0000256" key="1">
    <source>
        <dbReference type="ARBA" id="ARBA00001971"/>
    </source>
</evidence>
<keyword evidence="5" id="KW-0560">Oxidoreductase</keyword>
<keyword evidence="9" id="KW-1185">Reference proteome</keyword>
<proteinExistence type="inferred from homology"/>
<dbReference type="AlphaFoldDB" id="A0A8J5JAT9"/>
<dbReference type="InterPro" id="IPR036396">
    <property type="entry name" value="Cyt_P450_sf"/>
</dbReference>
<reference evidence="8" key="1">
    <citation type="journal article" date="2021" name="Sci. Adv.">
        <title>The American lobster genome reveals insights on longevity, neural, and immune adaptations.</title>
        <authorList>
            <person name="Polinski J.M."/>
            <person name="Zimin A.V."/>
            <person name="Clark K.F."/>
            <person name="Kohn A.B."/>
            <person name="Sadowski N."/>
            <person name="Timp W."/>
            <person name="Ptitsyn A."/>
            <person name="Khanna P."/>
            <person name="Romanova D.Y."/>
            <person name="Williams P."/>
            <person name="Greenwood S.J."/>
            <person name="Moroz L.L."/>
            <person name="Walt D.R."/>
            <person name="Bodnar A.G."/>
        </authorList>
    </citation>
    <scope>NUCLEOTIDE SEQUENCE</scope>
    <source>
        <strain evidence="8">GMGI-L3</strain>
    </source>
</reference>
<keyword evidence="7" id="KW-0503">Monooxygenase</keyword>
<name>A0A8J5JAT9_HOMAM</name>
<dbReference type="GO" id="GO:0016705">
    <property type="term" value="F:oxidoreductase activity, acting on paired donors, with incorporation or reduction of molecular oxygen"/>
    <property type="evidence" value="ECO:0007669"/>
    <property type="project" value="InterPro"/>
</dbReference>
<comment type="caution">
    <text evidence="8">The sequence shown here is derived from an EMBL/GenBank/DDBJ whole genome shotgun (WGS) entry which is preliminary data.</text>
</comment>
<dbReference type="GO" id="GO:0004497">
    <property type="term" value="F:monooxygenase activity"/>
    <property type="evidence" value="ECO:0007669"/>
    <property type="project" value="UniProtKB-KW"/>
</dbReference>
<dbReference type="Gene3D" id="1.10.630.10">
    <property type="entry name" value="Cytochrome P450"/>
    <property type="match status" value="2"/>
</dbReference>
<dbReference type="InterPro" id="IPR050479">
    <property type="entry name" value="CYP11_CYP27_families"/>
</dbReference>
<sequence length="521" mass="59737">MSLTRCYALGQRRLVAWENLSVYKANFCVGKHHNVRSINTVKSHISAQSFETTKPFSAIPGPISLPVLGTLLPYKIGTKRVQTYHQDVCSLYHKYGPVVREVFSSGTVIHVFDLADIRAVYESDGRTPHVPPLQETTKAYRELKHLSPGLGNINGEKWYKLRNAVQQMMLRPQEVSHYYPLQDDVAKKAVERLALEADDQGFIPQLHFFITKWIMEWMCCFEKSLGCLSGGAKEDLAQKMVEADIEIFKLSAELRFSLQLYRYYKTPKYSRLLDYSDFFYGVTLKFISDTVDEIKALVAEKKLKAGQFNFLTYLMSRKELSEDDIDAITFIQERLYQEIKAHVKPDAPITPQTINKLHYLRAFVKEVFRFYPIGEAVQRFLQKDLVLSGYHVPAGTRVELSSYVWLQSSDYFKDPTTLSPERWLRDSAKHASVDPYLHIPFSIGTRMSEICNTGFILWPVSIVAEISACGNRQITTSTGMEHFAKTKVFTTSTYSIYSQEVRTSVTCVSSRVQLAQFYLIQ</sequence>
<dbReference type="CDD" id="cd11054">
    <property type="entry name" value="CYP24A1-like"/>
    <property type="match status" value="1"/>
</dbReference>
<evidence type="ECO:0000313" key="8">
    <source>
        <dbReference type="EMBL" id="KAG7154891.1"/>
    </source>
</evidence>
<evidence type="ECO:0000256" key="2">
    <source>
        <dbReference type="ARBA" id="ARBA00010617"/>
    </source>
</evidence>
<protein>
    <submittedName>
        <fullName evidence="8">Cytochrome P450 CYP44-like 3</fullName>
    </submittedName>
</protein>
<dbReference type="Proteomes" id="UP000747542">
    <property type="component" value="Unassembled WGS sequence"/>
</dbReference>
<dbReference type="GO" id="GO:0005506">
    <property type="term" value="F:iron ion binding"/>
    <property type="evidence" value="ECO:0007669"/>
    <property type="project" value="InterPro"/>
</dbReference>
<gene>
    <name evidence="8" type="primary">Cyp44A1-L3</name>
    <name evidence="8" type="ORF">Hamer_G022372</name>
</gene>
<accession>A0A8J5JAT9</accession>
<dbReference type="InterPro" id="IPR001128">
    <property type="entry name" value="Cyt_P450"/>
</dbReference>
<dbReference type="Pfam" id="PF00067">
    <property type="entry name" value="p450"/>
    <property type="match status" value="2"/>
</dbReference>
<dbReference type="EMBL" id="JAHLQT010043579">
    <property type="protein sequence ID" value="KAG7154891.1"/>
    <property type="molecule type" value="Genomic_DNA"/>
</dbReference>
<comment type="similarity">
    <text evidence="2">Belongs to the cytochrome P450 family.</text>
</comment>
<keyword evidence="6" id="KW-0408">Iron</keyword>
<dbReference type="SUPFAM" id="SSF48264">
    <property type="entry name" value="Cytochrome P450"/>
    <property type="match status" value="1"/>
</dbReference>
<evidence type="ECO:0000256" key="6">
    <source>
        <dbReference type="ARBA" id="ARBA00023004"/>
    </source>
</evidence>
<evidence type="ECO:0000313" key="9">
    <source>
        <dbReference type="Proteomes" id="UP000747542"/>
    </source>
</evidence>
<dbReference type="PANTHER" id="PTHR24279:SF120">
    <property type="entry name" value="CYTOCHROME P450"/>
    <property type="match status" value="1"/>
</dbReference>
<dbReference type="GO" id="GO:0020037">
    <property type="term" value="F:heme binding"/>
    <property type="evidence" value="ECO:0007669"/>
    <property type="project" value="InterPro"/>
</dbReference>
<keyword evidence="3" id="KW-0349">Heme</keyword>
<evidence type="ECO:0000256" key="4">
    <source>
        <dbReference type="ARBA" id="ARBA00022723"/>
    </source>
</evidence>
<evidence type="ECO:0000256" key="3">
    <source>
        <dbReference type="ARBA" id="ARBA00022617"/>
    </source>
</evidence>
<comment type="cofactor">
    <cofactor evidence="1">
        <name>heme</name>
        <dbReference type="ChEBI" id="CHEBI:30413"/>
    </cofactor>
</comment>
<dbReference type="PANTHER" id="PTHR24279">
    <property type="entry name" value="CYTOCHROME P450"/>
    <property type="match status" value="1"/>
</dbReference>
<keyword evidence="4" id="KW-0479">Metal-binding</keyword>